<dbReference type="AlphaFoldDB" id="A0A088SFC9"/>
<protein>
    <recommendedName>
        <fullName evidence="7">Tetratricopeptide repeat protein</fullName>
    </recommendedName>
</protein>
<dbReference type="PROSITE" id="PS50005">
    <property type="entry name" value="TPR"/>
    <property type="match status" value="11"/>
</dbReference>
<evidence type="ECO:0000256" key="1">
    <source>
        <dbReference type="ARBA" id="ARBA00022737"/>
    </source>
</evidence>
<evidence type="ECO:0000256" key="2">
    <source>
        <dbReference type="ARBA" id="ARBA00022803"/>
    </source>
</evidence>
<evidence type="ECO:0000313" key="5">
    <source>
        <dbReference type="EMBL" id="AIO00517.1"/>
    </source>
</evidence>
<feature type="repeat" description="TPR" evidence="3">
    <location>
        <begin position="752"/>
        <end position="785"/>
    </location>
</feature>
<dbReference type="PANTHER" id="PTHR44858">
    <property type="entry name" value="TETRATRICOPEPTIDE REPEAT PROTEIN 6"/>
    <property type="match status" value="1"/>
</dbReference>
<dbReference type="Pfam" id="PF00515">
    <property type="entry name" value="TPR_1"/>
    <property type="match status" value="1"/>
</dbReference>
<dbReference type="GeneID" id="22577348"/>
<accession>A0A088SFC9</accession>
<dbReference type="Proteomes" id="UP000063063">
    <property type="component" value="Chromosome 30"/>
</dbReference>
<dbReference type="KEGG" id="lpan:LPMP_302950"/>
<dbReference type="Gene3D" id="1.25.40.10">
    <property type="entry name" value="Tetratricopeptide repeat domain"/>
    <property type="match status" value="5"/>
</dbReference>
<sequence length="849" mass="94466">MRASTLSLAGATTSHLTISHYNPCLSPEGAVARYTDQIQRGTETHLTRLLRAKAYVQLHNYASACADLESWIQKTGYTPPDTSGDVAADSLTEALFYRGVCRARLSQVKDAVGDFTEVLQREPEHRRAQYERAACHARLDDYVNAIADYEAALQMDEVGGKKEKLHRYRECRRCSEQQQPGQTRSESLRPRLVPLPLGSFAIRSPSPVISPLLQQVSTLGSESAQLVNGLLALEQTTPRSPVSSRGSAASSGRRVSVEEASNSAVATVSLLKYTTPAAATGLTSLSEALGRRYSQGHSHHKHYYLEGDSSSTESSPDDSVMNVDKAVKVVNTARKHEIGASYGPHCEDSESGQDTLTAMDPTCILSSNSTEYDERLPDDEVGAETWQRHPQREASHTAASTATAGPPLLDEHYFYQRGLQHRQSGELEAAVAMYTKALEISPTHFKALFNRAFCEDKLKNYARAIDDYTAALELDPRNPFTYYNLGISYDHTGRHACAVQAFTRAIELDDHHPDFFHNRGFMQRKEGAYAAAIADYTAAIFLDPNHFKSHYNRAYCFAKLGYYDEAVADYTAALKIDSDNSNVYHNRGAALAKLGKLRAAVEDFNRALKRDPKLAFSLNARGLVYDQLQQYDRAVADFTEAIRLDKRNPTWLHNRGHTYRNMGELELAIADYSAAIKMAPHGHTTYSSRAYALRKLGRYEAAIEDYTKALHEQPDVRTKVLNSRAYCFARLNLFEYAIRDYSEVLATDPVDAHALYNRGISFEMCGKYNAAIDDFTRAIRRAPEAPSTANAYYSRGTSRLQLHQVPQAVGDLKQALRLDLMACGLHGEALHSFQAEHPAWCLLQDLGTL</sequence>
<evidence type="ECO:0000256" key="4">
    <source>
        <dbReference type="SAM" id="MobiDB-lite"/>
    </source>
</evidence>
<dbReference type="PROSITE" id="PS50293">
    <property type="entry name" value="TPR_REGION"/>
    <property type="match status" value="1"/>
</dbReference>
<evidence type="ECO:0000313" key="6">
    <source>
        <dbReference type="Proteomes" id="UP000063063"/>
    </source>
</evidence>
<evidence type="ECO:0008006" key="7">
    <source>
        <dbReference type="Google" id="ProtNLM"/>
    </source>
</evidence>
<feature type="repeat" description="TPR" evidence="3">
    <location>
        <begin position="649"/>
        <end position="682"/>
    </location>
</feature>
<feature type="repeat" description="TPR" evidence="3">
    <location>
        <begin position="92"/>
        <end position="125"/>
    </location>
</feature>
<feature type="repeat" description="TPR" evidence="3">
    <location>
        <begin position="445"/>
        <end position="478"/>
    </location>
</feature>
<feature type="repeat" description="TPR" evidence="3">
    <location>
        <begin position="547"/>
        <end position="580"/>
    </location>
</feature>
<dbReference type="Pfam" id="PF13432">
    <property type="entry name" value="TPR_16"/>
    <property type="match status" value="3"/>
</dbReference>
<dbReference type="RefSeq" id="XP_010701317.1">
    <property type="nucleotide sequence ID" value="XM_010703015.1"/>
</dbReference>
<evidence type="ECO:0000256" key="3">
    <source>
        <dbReference type="PROSITE-ProRule" id="PRU00339"/>
    </source>
</evidence>
<dbReference type="Pfam" id="PF13181">
    <property type="entry name" value="TPR_8"/>
    <property type="match status" value="2"/>
</dbReference>
<feature type="repeat" description="TPR" evidence="3">
    <location>
        <begin position="513"/>
        <end position="546"/>
    </location>
</feature>
<organism evidence="5 6">
    <name type="scientific">Leishmania panamensis</name>
    <dbReference type="NCBI Taxonomy" id="5679"/>
    <lineage>
        <taxon>Eukaryota</taxon>
        <taxon>Discoba</taxon>
        <taxon>Euglenozoa</taxon>
        <taxon>Kinetoplastea</taxon>
        <taxon>Metakinetoplastina</taxon>
        <taxon>Trypanosomatida</taxon>
        <taxon>Trypanosomatidae</taxon>
        <taxon>Leishmaniinae</taxon>
        <taxon>Leishmania</taxon>
        <taxon>Leishmania guyanensis species complex</taxon>
    </lineage>
</organism>
<dbReference type="SMART" id="SM00028">
    <property type="entry name" value="TPR"/>
    <property type="match status" value="14"/>
</dbReference>
<feature type="region of interest" description="Disordered" evidence="4">
    <location>
        <begin position="236"/>
        <end position="259"/>
    </location>
</feature>
<keyword evidence="6" id="KW-1185">Reference proteome</keyword>
<feature type="repeat" description="TPR" evidence="3">
    <location>
        <begin position="683"/>
        <end position="716"/>
    </location>
</feature>
<feature type="repeat" description="TPR" evidence="3">
    <location>
        <begin position="479"/>
        <end position="512"/>
    </location>
</feature>
<proteinExistence type="predicted"/>
<feature type="compositionally biased region" description="Low complexity" evidence="4">
    <location>
        <begin position="238"/>
        <end position="254"/>
    </location>
</feature>
<dbReference type="Pfam" id="PF13414">
    <property type="entry name" value="TPR_11"/>
    <property type="match status" value="1"/>
</dbReference>
<dbReference type="Pfam" id="PF07719">
    <property type="entry name" value="TPR_2"/>
    <property type="match status" value="1"/>
</dbReference>
<dbReference type="InterPro" id="IPR011990">
    <property type="entry name" value="TPR-like_helical_dom_sf"/>
</dbReference>
<dbReference type="VEuPathDB" id="TriTrypDB:LPAL13_300034200"/>
<dbReference type="PANTHER" id="PTHR44858:SF1">
    <property type="entry name" value="UDP-N-ACETYLGLUCOSAMINE--PEPTIDE N-ACETYLGLUCOSAMINYLTRANSFERASE SPINDLY-RELATED"/>
    <property type="match status" value="1"/>
</dbReference>
<feature type="region of interest" description="Disordered" evidence="4">
    <location>
        <begin position="385"/>
        <end position="405"/>
    </location>
</feature>
<dbReference type="VEuPathDB" id="TriTrypDB:LPMP_302950"/>
<feature type="repeat" description="TPR" evidence="3">
    <location>
        <begin position="581"/>
        <end position="614"/>
    </location>
</feature>
<dbReference type="InterPro" id="IPR019734">
    <property type="entry name" value="TPR_rpt"/>
</dbReference>
<dbReference type="SUPFAM" id="SSF48452">
    <property type="entry name" value="TPR-like"/>
    <property type="match status" value="3"/>
</dbReference>
<reference evidence="5 6" key="1">
    <citation type="journal article" date="2015" name="Sci. Rep.">
        <title>The genome of Leishmania panamensis: insights into genomics of the L. (Viannia) subgenus.</title>
        <authorList>
            <person name="Llanes A."/>
            <person name="Restrepo C.M."/>
            <person name="Vecchio G.D."/>
            <person name="Anguizola F.J."/>
            <person name="Lleonart R."/>
        </authorList>
    </citation>
    <scope>NUCLEOTIDE SEQUENCE [LARGE SCALE GENOMIC DNA]</scope>
    <source>
        <strain evidence="5 6">MHOM/PA/94/PSC-1</strain>
    </source>
</reference>
<dbReference type="OrthoDB" id="1926212at2759"/>
<gene>
    <name evidence="5" type="ORF">LPMP_302950</name>
</gene>
<dbReference type="EMBL" id="CP009399">
    <property type="protein sequence ID" value="AIO00517.1"/>
    <property type="molecule type" value="Genomic_DNA"/>
</dbReference>
<feature type="repeat" description="TPR" evidence="3">
    <location>
        <begin position="411"/>
        <end position="444"/>
    </location>
</feature>
<dbReference type="InterPro" id="IPR013105">
    <property type="entry name" value="TPR_2"/>
</dbReference>
<dbReference type="eggNOG" id="KOG4626">
    <property type="taxonomic scope" value="Eukaryota"/>
</dbReference>
<dbReference type="InterPro" id="IPR050498">
    <property type="entry name" value="Ycf3"/>
</dbReference>
<feature type="repeat" description="TPR" evidence="3">
    <location>
        <begin position="615"/>
        <end position="648"/>
    </location>
</feature>
<name>A0A088SFC9_LEIPA</name>
<keyword evidence="1" id="KW-0677">Repeat</keyword>
<keyword evidence="2 3" id="KW-0802">TPR repeat</keyword>
<feature type="compositionally biased region" description="Basic and acidic residues" evidence="4">
    <location>
        <begin position="386"/>
        <end position="395"/>
    </location>
</feature>